<reference evidence="4 5" key="1">
    <citation type="submission" date="2016-11" db="EMBL/GenBank/DDBJ databases">
        <authorList>
            <person name="Jaros S."/>
            <person name="Januszkiewicz K."/>
            <person name="Wedrychowicz H."/>
        </authorList>
    </citation>
    <scope>NUCLEOTIDE SEQUENCE [LARGE SCALE GENOMIC DNA]</scope>
</reference>
<feature type="region of interest" description="Disordered" evidence="1">
    <location>
        <begin position="524"/>
        <end position="585"/>
    </location>
</feature>
<dbReference type="InterPro" id="IPR038967">
    <property type="entry name" value="Dsc4-like"/>
</dbReference>
<evidence type="ECO:0000256" key="2">
    <source>
        <dbReference type="SAM" id="Phobius"/>
    </source>
</evidence>
<keyword evidence="2" id="KW-0472">Membrane</keyword>
<feature type="compositionally biased region" description="Acidic residues" evidence="1">
    <location>
        <begin position="606"/>
        <end position="621"/>
    </location>
</feature>
<protein>
    <submittedName>
        <fullName evidence="4">BQ5605_C021g09358 protein</fullName>
    </submittedName>
</protein>
<evidence type="ECO:0000313" key="4">
    <source>
        <dbReference type="EMBL" id="SGZ21353.1"/>
    </source>
</evidence>
<feature type="transmembrane region" description="Helical" evidence="2">
    <location>
        <begin position="419"/>
        <end position="437"/>
    </location>
</feature>
<dbReference type="GO" id="GO:0005783">
    <property type="term" value="C:endoplasmic reticulum"/>
    <property type="evidence" value="ECO:0007669"/>
    <property type="project" value="TreeGrafter"/>
</dbReference>
<gene>
    <name evidence="4" type="primary">BQ5605_C021g09358</name>
    <name evidence="4" type="ORF">BQ5605_C021G09358</name>
</gene>
<dbReference type="Pfam" id="PF08508">
    <property type="entry name" value="DUF1746"/>
    <property type="match status" value="1"/>
</dbReference>
<feature type="transmembrane region" description="Helical" evidence="2">
    <location>
        <begin position="374"/>
        <end position="399"/>
    </location>
</feature>
<dbReference type="STRING" id="796604.A0A2X0MP85"/>
<feature type="compositionally biased region" description="Basic residues" evidence="1">
    <location>
        <begin position="543"/>
        <end position="556"/>
    </location>
</feature>
<accession>A0A2X0MP85</accession>
<feature type="region of interest" description="Disordered" evidence="1">
    <location>
        <begin position="329"/>
        <end position="353"/>
    </location>
</feature>
<dbReference type="GO" id="GO:0044695">
    <property type="term" value="C:Dsc E3 ubiquitin ligase complex"/>
    <property type="evidence" value="ECO:0007669"/>
    <property type="project" value="InterPro"/>
</dbReference>
<organism evidence="4 5">
    <name type="scientific">Microbotryum silenes-dioicae</name>
    <dbReference type="NCBI Taxonomy" id="796604"/>
    <lineage>
        <taxon>Eukaryota</taxon>
        <taxon>Fungi</taxon>
        <taxon>Dikarya</taxon>
        <taxon>Basidiomycota</taxon>
        <taxon>Pucciniomycotina</taxon>
        <taxon>Microbotryomycetes</taxon>
        <taxon>Microbotryales</taxon>
        <taxon>Microbotryaceae</taxon>
        <taxon>Microbotryum</taxon>
    </lineage>
</organism>
<keyword evidence="2" id="KW-1133">Transmembrane helix</keyword>
<dbReference type="PANTHER" id="PTHR39405:SF1">
    <property type="entry name" value="DSC E3 UBIQUITIN LIGASE COMPLEX SUBUNIT 4"/>
    <property type="match status" value="1"/>
</dbReference>
<dbReference type="Proteomes" id="UP000249464">
    <property type="component" value="Unassembled WGS sequence"/>
</dbReference>
<proteinExistence type="predicted"/>
<dbReference type="InterPro" id="IPR013715">
    <property type="entry name" value="DUF1746"/>
</dbReference>
<feature type="region of interest" description="Disordered" evidence="1">
    <location>
        <begin position="597"/>
        <end position="621"/>
    </location>
</feature>
<evidence type="ECO:0000313" key="5">
    <source>
        <dbReference type="Proteomes" id="UP000249464"/>
    </source>
</evidence>
<evidence type="ECO:0000256" key="1">
    <source>
        <dbReference type="SAM" id="MobiDB-lite"/>
    </source>
</evidence>
<dbReference type="EMBL" id="FQNC01000083">
    <property type="protein sequence ID" value="SGZ21353.1"/>
    <property type="molecule type" value="Genomic_DNA"/>
</dbReference>
<keyword evidence="5" id="KW-1185">Reference proteome</keyword>
<name>A0A2X0MP85_9BASI</name>
<feature type="domain" description="DUF1746" evidence="3">
    <location>
        <begin position="371"/>
        <end position="482"/>
    </location>
</feature>
<sequence>MARVDVLEDLIPSKVRLEALFHSRPFLFGIIVESATGHGLGLRSPGIEFGAMEFEQGLAFVHAASFLGKVFVARLGGEVVHASELPFVIVIRRIGGTNLIIGFVLDFEVGLVYPTQPRFQGKGAILYPPQHAPILHDLHRFQIDNVVVFLWDRSTGADVGVVERRNGGTGRMRVGVVGRSGSGEGGVTVFDVEPCLAHATNDVLVRLFVQVRFDLFPITERMSRDVDGWVPLCVRLSLVYTAALLRLYRHGPGAIEIQRRRGVQKWSAYEPIHRWLGPSRASCLDQDPASVFELASAAWSVALARGCVFEFAFCSPIVASPPLPSSRATTSNSVSSSTHPNIRLGLSSPSPSSPSFSASSASTSRLELLASLDAIIWILFVHSYLLSPSHLLTFLLRLFSHVQFSSSRKIHPARSLRHLLSVWFFVNASSVIVHAWQGSRGTKGTKRWSSTGLIVDFVGQAITPSKSHLVLLDLLIALSQFVLIVLVFADPNSASAVERTEENEEIGRDYTALLGEEWAENVQADGERLDEEEQGQDLTSSTIRRRRKRRRKRRTHHSSDSSKYSSLPTTLPHSRPTPRTFDSPMFEIKLQNLVEELRRSNKVDREEEEEDDLVDLEEGRG</sequence>
<dbReference type="PANTHER" id="PTHR39405">
    <property type="entry name" value="DSC E3 UBIQUITIN LIGASE COMPLEX SUBUNIT 4"/>
    <property type="match status" value="1"/>
</dbReference>
<dbReference type="GO" id="GO:0032933">
    <property type="term" value="P:SREBP signaling pathway"/>
    <property type="evidence" value="ECO:0007669"/>
    <property type="project" value="InterPro"/>
</dbReference>
<keyword evidence="2" id="KW-0812">Transmembrane</keyword>
<evidence type="ECO:0000259" key="3">
    <source>
        <dbReference type="Pfam" id="PF08508"/>
    </source>
</evidence>
<dbReference type="AlphaFoldDB" id="A0A2X0MP85"/>
<feature type="transmembrane region" description="Helical" evidence="2">
    <location>
        <begin position="469"/>
        <end position="489"/>
    </location>
</feature>